<sequence>MRSPRRPHERSVADPSVAAHPPVAGSPPIIGCHPTFIAVTVGCRSLSGVDCPRYWIKAVAHRRASSTATAARWLAARSSRPAPISSAHQVNQVQRMYWRRGG</sequence>
<accession>A0A0E0I8R5</accession>
<evidence type="ECO:0000313" key="2">
    <source>
        <dbReference type="EnsemblPlants" id="ONIVA08G07240.1"/>
    </source>
</evidence>
<reference evidence="2" key="2">
    <citation type="submission" date="2018-04" db="EMBL/GenBank/DDBJ databases">
        <title>OnivRS2 (Oryza nivara Reference Sequence Version 2).</title>
        <authorList>
            <person name="Zhang J."/>
            <person name="Kudrna D."/>
            <person name="Lee S."/>
            <person name="Talag J."/>
            <person name="Rajasekar S."/>
            <person name="Welchert J."/>
            <person name="Hsing Y.-I."/>
            <person name="Wing R.A."/>
        </authorList>
    </citation>
    <scope>NUCLEOTIDE SEQUENCE [LARGE SCALE GENOMIC DNA]</scope>
    <source>
        <strain evidence="2">SL10</strain>
    </source>
</reference>
<organism evidence="2">
    <name type="scientific">Oryza nivara</name>
    <name type="common">Indian wild rice</name>
    <name type="synonym">Oryza sativa f. spontanea</name>
    <dbReference type="NCBI Taxonomy" id="4536"/>
    <lineage>
        <taxon>Eukaryota</taxon>
        <taxon>Viridiplantae</taxon>
        <taxon>Streptophyta</taxon>
        <taxon>Embryophyta</taxon>
        <taxon>Tracheophyta</taxon>
        <taxon>Spermatophyta</taxon>
        <taxon>Magnoliopsida</taxon>
        <taxon>Liliopsida</taxon>
        <taxon>Poales</taxon>
        <taxon>Poaceae</taxon>
        <taxon>BOP clade</taxon>
        <taxon>Oryzoideae</taxon>
        <taxon>Oryzeae</taxon>
        <taxon>Oryzinae</taxon>
        <taxon>Oryza</taxon>
    </lineage>
</organism>
<protein>
    <submittedName>
        <fullName evidence="2">Uncharacterized protein</fullName>
    </submittedName>
</protein>
<dbReference type="OMA" id="PRYWIKA"/>
<dbReference type="EnsemblPlants" id="ONIVA08G07240.1">
    <property type="protein sequence ID" value="ONIVA08G07240.1"/>
    <property type="gene ID" value="ONIVA08G07240"/>
</dbReference>
<dbReference type="AlphaFoldDB" id="A0A0E0I8R5"/>
<dbReference type="Proteomes" id="UP000006591">
    <property type="component" value="Chromosome 8"/>
</dbReference>
<feature type="region of interest" description="Disordered" evidence="1">
    <location>
        <begin position="1"/>
        <end position="24"/>
    </location>
</feature>
<proteinExistence type="predicted"/>
<evidence type="ECO:0000256" key="1">
    <source>
        <dbReference type="SAM" id="MobiDB-lite"/>
    </source>
</evidence>
<name>A0A0E0I8R5_ORYNI</name>
<evidence type="ECO:0000313" key="3">
    <source>
        <dbReference type="Proteomes" id="UP000006591"/>
    </source>
</evidence>
<reference evidence="2" key="1">
    <citation type="submission" date="2015-04" db="UniProtKB">
        <authorList>
            <consortium name="EnsemblPlants"/>
        </authorList>
    </citation>
    <scope>IDENTIFICATION</scope>
    <source>
        <strain evidence="2">SL10</strain>
    </source>
</reference>
<keyword evidence="3" id="KW-1185">Reference proteome</keyword>
<dbReference type="HOGENOM" id="CLU_2282077_0_0_1"/>
<dbReference type="Gramene" id="ONIVA08G07240.1">
    <property type="protein sequence ID" value="ONIVA08G07240.1"/>
    <property type="gene ID" value="ONIVA08G07240"/>
</dbReference>